<reference evidence="1 2" key="1">
    <citation type="journal article" date="2018" name="Front. Plant Sci.">
        <title>Red Clover (Trifolium pratense) and Zigzag Clover (T. medium) - A Picture of Genomic Similarities and Differences.</title>
        <authorList>
            <person name="Dluhosova J."/>
            <person name="Istvanek J."/>
            <person name="Nedelnik J."/>
            <person name="Repkova J."/>
        </authorList>
    </citation>
    <scope>NUCLEOTIDE SEQUENCE [LARGE SCALE GENOMIC DNA]</scope>
    <source>
        <strain evidence="2">cv. 10/8</strain>
        <tissue evidence="1">Leaf</tissue>
    </source>
</reference>
<dbReference type="EMBL" id="LXQA010637756">
    <property type="protein sequence ID" value="MCI63471.1"/>
    <property type="molecule type" value="Genomic_DNA"/>
</dbReference>
<proteinExistence type="predicted"/>
<comment type="caution">
    <text evidence="1">The sequence shown here is derived from an EMBL/GenBank/DDBJ whole genome shotgun (WGS) entry which is preliminary data.</text>
</comment>
<accession>A0A392TQP1</accession>
<dbReference type="AlphaFoldDB" id="A0A392TQP1"/>
<name>A0A392TQP1_9FABA</name>
<dbReference type="Proteomes" id="UP000265520">
    <property type="component" value="Unassembled WGS sequence"/>
</dbReference>
<keyword evidence="2" id="KW-1185">Reference proteome</keyword>
<sequence length="36" mass="4166">FKEDIHCTLLSKCAETPLKNLVYKSEEQTLEAVDRL</sequence>
<organism evidence="1 2">
    <name type="scientific">Trifolium medium</name>
    <dbReference type="NCBI Taxonomy" id="97028"/>
    <lineage>
        <taxon>Eukaryota</taxon>
        <taxon>Viridiplantae</taxon>
        <taxon>Streptophyta</taxon>
        <taxon>Embryophyta</taxon>
        <taxon>Tracheophyta</taxon>
        <taxon>Spermatophyta</taxon>
        <taxon>Magnoliopsida</taxon>
        <taxon>eudicotyledons</taxon>
        <taxon>Gunneridae</taxon>
        <taxon>Pentapetalae</taxon>
        <taxon>rosids</taxon>
        <taxon>fabids</taxon>
        <taxon>Fabales</taxon>
        <taxon>Fabaceae</taxon>
        <taxon>Papilionoideae</taxon>
        <taxon>50 kb inversion clade</taxon>
        <taxon>NPAAA clade</taxon>
        <taxon>Hologalegina</taxon>
        <taxon>IRL clade</taxon>
        <taxon>Trifolieae</taxon>
        <taxon>Trifolium</taxon>
    </lineage>
</organism>
<feature type="non-terminal residue" evidence="1">
    <location>
        <position position="1"/>
    </location>
</feature>
<evidence type="ECO:0000313" key="2">
    <source>
        <dbReference type="Proteomes" id="UP000265520"/>
    </source>
</evidence>
<protein>
    <submittedName>
        <fullName evidence="1">Uncharacterized protein</fullName>
    </submittedName>
</protein>
<evidence type="ECO:0000313" key="1">
    <source>
        <dbReference type="EMBL" id="MCI63471.1"/>
    </source>
</evidence>